<dbReference type="Pfam" id="PF22613">
    <property type="entry name" value="Transketolase_C_1"/>
    <property type="match status" value="1"/>
</dbReference>
<dbReference type="InterPro" id="IPR005474">
    <property type="entry name" value="Transketolase_N"/>
</dbReference>
<feature type="site" description="Important for catalytic activity" evidence="14">
    <location>
        <position position="267"/>
    </location>
</feature>
<dbReference type="FunFam" id="3.40.50.920:FF:000003">
    <property type="entry name" value="Transketolase"/>
    <property type="match status" value="1"/>
</dbReference>
<feature type="binding site" evidence="12">
    <location>
        <position position="162"/>
    </location>
    <ligand>
        <name>thiamine diphosphate</name>
        <dbReference type="ChEBI" id="CHEBI:58937"/>
    </ligand>
</feature>
<keyword evidence="8 12" id="KW-0786">Thiamine pyrophosphate</keyword>
<evidence type="ECO:0000256" key="8">
    <source>
        <dbReference type="ARBA" id="ARBA00023052"/>
    </source>
</evidence>
<evidence type="ECO:0000256" key="14">
    <source>
        <dbReference type="PIRSR" id="PIRSR605478-5"/>
    </source>
</evidence>
<evidence type="ECO:0000256" key="6">
    <source>
        <dbReference type="ARBA" id="ARBA00022723"/>
    </source>
</evidence>
<keyword evidence="7 13" id="KW-0460">Magnesium</keyword>
<feature type="binding site" evidence="11">
    <location>
        <position position="267"/>
    </location>
    <ligand>
        <name>substrate</name>
    </ligand>
</feature>
<reference evidence="16" key="1">
    <citation type="submission" date="2019-10" db="EMBL/GenBank/DDBJ databases">
        <authorList>
            <consortium name="DOE Joint Genome Institute"/>
            <person name="Kuo A."/>
            <person name="Miyauchi S."/>
            <person name="Kiss E."/>
            <person name="Drula E."/>
            <person name="Kohler A."/>
            <person name="Sanchez-Garcia M."/>
            <person name="Andreopoulos B."/>
            <person name="Barry K.W."/>
            <person name="Bonito G."/>
            <person name="Buee M."/>
            <person name="Carver A."/>
            <person name="Chen C."/>
            <person name="Cichocki N."/>
            <person name="Clum A."/>
            <person name="Culley D."/>
            <person name="Crous P.W."/>
            <person name="Fauchery L."/>
            <person name="Girlanda M."/>
            <person name="Hayes R."/>
            <person name="Keri Z."/>
            <person name="LaButti K."/>
            <person name="Lipzen A."/>
            <person name="Lombard V."/>
            <person name="Magnuson J."/>
            <person name="Maillard F."/>
            <person name="Morin E."/>
            <person name="Murat C."/>
            <person name="Nolan M."/>
            <person name="Ohm R."/>
            <person name="Pangilinan J."/>
            <person name="Pereira M."/>
            <person name="Perotto S."/>
            <person name="Peter M."/>
            <person name="Riley R."/>
            <person name="Sitrit Y."/>
            <person name="Stielow B."/>
            <person name="Szollosi G."/>
            <person name="Zifcakova L."/>
            <person name="Stursova M."/>
            <person name="Spatafora J.W."/>
            <person name="Tedersoo L."/>
            <person name="Vaario L.-M."/>
            <person name="Yamada A."/>
            <person name="Yan M."/>
            <person name="Wang P."/>
            <person name="Xu J."/>
            <person name="Bruns T."/>
            <person name="Baldrian P."/>
            <person name="Vilgalys R."/>
            <person name="Henrissat B."/>
            <person name="Grigoriev I.V."/>
            <person name="Hibbett D."/>
            <person name="Nagy L.G."/>
            <person name="Martin F.M."/>
        </authorList>
    </citation>
    <scope>NUCLEOTIDE SEQUENCE</scope>
    <source>
        <strain evidence="16">Prilba</strain>
    </source>
</reference>
<feature type="active site" description="Proton donor" evidence="10">
    <location>
        <position position="421"/>
    </location>
</feature>
<dbReference type="InterPro" id="IPR055152">
    <property type="entry name" value="Transketolase-like_C_2"/>
</dbReference>
<dbReference type="PANTHER" id="PTHR43522">
    <property type="entry name" value="TRANSKETOLASE"/>
    <property type="match status" value="1"/>
</dbReference>
<feature type="binding site" evidence="12">
    <location>
        <position position="72"/>
    </location>
    <ligand>
        <name>thiamine diphosphate</name>
        <dbReference type="ChEBI" id="CHEBI:58937"/>
    </ligand>
</feature>
<evidence type="ECO:0000256" key="4">
    <source>
        <dbReference type="ARBA" id="ARBA00013152"/>
    </source>
</evidence>
<dbReference type="Gene3D" id="3.40.50.970">
    <property type="match status" value="2"/>
</dbReference>
<feature type="binding site" evidence="11">
    <location>
        <position position="471"/>
    </location>
    <ligand>
        <name>substrate</name>
    </ligand>
</feature>
<feature type="domain" description="Transketolase-like pyrimidine-binding" evidence="15">
    <location>
        <begin position="359"/>
        <end position="535"/>
    </location>
</feature>
<dbReference type="InterPro" id="IPR005478">
    <property type="entry name" value="Transketolase_bac-like"/>
</dbReference>
<accession>A0A9P5T8G0</accession>
<dbReference type="PANTHER" id="PTHR43522:SF2">
    <property type="entry name" value="TRANSKETOLASE 1-RELATED"/>
    <property type="match status" value="1"/>
</dbReference>
<dbReference type="Gene3D" id="3.40.50.920">
    <property type="match status" value="1"/>
</dbReference>
<dbReference type="EC" id="2.2.1.1" evidence="4"/>
<dbReference type="FunFam" id="3.40.50.970:FF:000003">
    <property type="entry name" value="Transketolase"/>
    <property type="match status" value="1"/>
</dbReference>
<feature type="binding site" evidence="12">
    <location>
        <position position="447"/>
    </location>
    <ligand>
        <name>thiamine diphosphate</name>
        <dbReference type="ChEBI" id="CHEBI:58937"/>
    </ligand>
</feature>
<dbReference type="Proteomes" id="UP000759537">
    <property type="component" value="Unassembled WGS sequence"/>
</dbReference>
<keyword evidence="5" id="KW-0808">Transferase</keyword>
<dbReference type="InterPro" id="IPR033247">
    <property type="entry name" value="Transketolase_fam"/>
</dbReference>
<feature type="binding site" evidence="12">
    <location>
        <begin position="120"/>
        <end position="122"/>
    </location>
    <ligand>
        <name>thiamine diphosphate</name>
        <dbReference type="ChEBI" id="CHEBI:58937"/>
    </ligand>
</feature>
<comment type="similarity">
    <text evidence="2">Belongs to the transketolase family.</text>
</comment>
<dbReference type="PROSITE" id="PS00801">
    <property type="entry name" value="TRANSKETOLASE_1"/>
    <property type="match status" value="1"/>
</dbReference>
<evidence type="ECO:0000256" key="3">
    <source>
        <dbReference type="ARBA" id="ARBA00011738"/>
    </source>
</evidence>
<keyword evidence="6 13" id="KW-0479">Metal-binding</keyword>
<dbReference type="GO" id="GO:0004802">
    <property type="term" value="F:transketolase activity"/>
    <property type="evidence" value="ECO:0007669"/>
    <property type="project" value="UniProtKB-EC"/>
</dbReference>
<feature type="binding site" evidence="13">
    <location>
        <position position="161"/>
    </location>
    <ligand>
        <name>Mg(2+)</name>
        <dbReference type="ChEBI" id="CHEBI:18420"/>
    </ligand>
</feature>
<evidence type="ECO:0000256" key="11">
    <source>
        <dbReference type="PIRSR" id="PIRSR605478-2"/>
    </source>
</evidence>
<evidence type="ECO:0000256" key="2">
    <source>
        <dbReference type="ARBA" id="ARBA00007131"/>
    </source>
</evidence>
<evidence type="ECO:0000256" key="7">
    <source>
        <dbReference type="ARBA" id="ARBA00022842"/>
    </source>
</evidence>
<sequence>MSKFVPSQTDATSIATIRTLAADVVGKANSGHPGAPMGMAPVTHVLFTRFFNANPKSSKWFNRDRFVLSNGHACALQYIVLHLLGYKLSLDDLKAFRQLDSLTPGHPEAHHTDGVEVTTGPLGQGISNAVGLAIAQAHLGAVYNKEGFDLINNYTYAFLGDGCLMEGVSSEACSLAGHLQLGNLIAVWDDNHISIDGDTAVSFTENVEQRYLAYGWQVLHVEDGNQDLEGIYNAIAEARSEKNKPTLIRLTTTIGYGSKQQGTHGIHGTPLKADDIVALKTKVGFNPSANFYVPDEVYSTWAAVGERGSKLQAEWNSLLSSYANTFPSEHAELTRRISGKLPNGWEKSLPTYKATDPAQASRKLSEIVLTAITPVLPDLLGGSADLTGSNLTKVKGNLDFQPEQTGLGSYKGIYIRYGVREHGMAAIANGIAAYGGIIPFVGTFLNFVSYASGAVRLAALSKHQVIWVATHDSIGLGEDGPTHQPIETAIHFRSIPNLAFWRPADGNETSAAYFVALRSPETPSILSLSRQNLPNLENSSIELAAKGGYVLHEEEAEHLTIVSTGSEVSIALEAASKLRAQGIRARIVSLPCWLVFDQQPQEYRLRVLRSGAPILSLEALSTAGWAKYSHEQYGLQAWGSSGPYKKVYEKFGITGDNIAVVGKKVVDFYTAKGGEVVSPLVKAL</sequence>
<evidence type="ECO:0000256" key="13">
    <source>
        <dbReference type="PIRSR" id="PIRSR605478-4"/>
    </source>
</evidence>
<evidence type="ECO:0000256" key="9">
    <source>
        <dbReference type="ARBA" id="ARBA00049473"/>
    </source>
</evidence>
<dbReference type="CDD" id="cd02012">
    <property type="entry name" value="TPP_TK"/>
    <property type="match status" value="1"/>
</dbReference>
<feature type="binding site" evidence="11">
    <location>
        <position position="483"/>
    </location>
    <ligand>
        <name>substrate</name>
    </ligand>
</feature>
<dbReference type="CDD" id="cd07033">
    <property type="entry name" value="TPP_PYR_DXS_TK_like"/>
    <property type="match status" value="1"/>
</dbReference>
<dbReference type="Pfam" id="PF02779">
    <property type="entry name" value="Transket_pyr"/>
    <property type="match status" value="1"/>
</dbReference>
<evidence type="ECO:0000256" key="5">
    <source>
        <dbReference type="ARBA" id="ARBA00022679"/>
    </source>
</evidence>
<feature type="site" description="Important for catalytic activity" evidence="14">
    <location>
        <position position="32"/>
    </location>
</feature>
<feature type="binding site" evidence="12">
    <location>
        <position position="191"/>
    </location>
    <ligand>
        <name>thiamine diphosphate</name>
        <dbReference type="ChEBI" id="CHEBI:58937"/>
    </ligand>
</feature>
<proteinExistence type="inferred from homology"/>
<dbReference type="SUPFAM" id="SSF52922">
    <property type="entry name" value="TK C-terminal domain-like"/>
    <property type="match status" value="1"/>
</dbReference>
<dbReference type="GO" id="GO:0005634">
    <property type="term" value="C:nucleus"/>
    <property type="evidence" value="ECO:0007669"/>
    <property type="project" value="TreeGrafter"/>
</dbReference>
<comment type="catalytic activity">
    <reaction evidence="9">
        <text>D-sedoheptulose 7-phosphate + D-glyceraldehyde 3-phosphate = aldehydo-D-ribose 5-phosphate + D-xylulose 5-phosphate</text>
        <dbReference type="Rhea" id="RHEA:10508"/>
        <dbReference type="ChEBI" id="CHEBI:57483"/>
        <dbReference type="ChEBI" id="CHEBI:57737"/>
        <dbReference type="ChEBI" id="CHEBI:58273"/>
        <dbReference type="ChEBI" id="CHEBI:59776"/>
        <dbReference type="EC" id="2.2.1.1"/>
    </reaction>
</comment>
<dbReference type="GO" id="GO:0005829">
    <property type="term" value="C:cytosol"/>
    <property type="evidence" value="ECO:0007669"/>
    <property type="project" value="TreeGrafter"/>
</dbReference>
<feature type="binding site" evidence="13">
    <location>
        <position position="191"/>
    </location>
    <ligand>
        <name>Mg(2+)</name>
        <dbReference type="ChEBI" id="CHEBI:18420"/>
    </ligand>
</feature>
<reference evidence="16" key="2">
    <citation type="journal article" date="2020" name="Nat. Commun.">
        <title>Large-scale genome sequencing of mycorrhizal fungi provides insights into the early evolution of symbiotic traits.</title>
        <authorList>
            <person name="Miyauchi S."/>
            <person name="Kiss E."/>
            <person name="Kuo A."/>
            <person name="Drula E."/>
            <person name="Kohler A."/>
            <person name="Sanchez-Garcia M."/>
            <person name="Morin E."/>
            <person name="Andreopoulos B."/>
            <person name="Barry K.W."/>
            <person name="Bonito G."/>
            <person name="Buee M."/>
            <person name="Carver A."/>
            <person name="Chen C."/>
            <person name="Cichocki N."/>
            <person name="Clum A."/>
            <person name="Culley D."/>
            <person name="Crous P.W."/>
            <person name="Fauchery L."/>
            <person name="Girlanda M."/>
            <person name="Hayes R.D."/>
            <person name="Keri Z."/>
            <person name="LaButti K."/>
            <person name="Lipzen A."/>
            <person name="Lombard V."/>
            <person name="Magnuson J."/>
            <person name="Maillard F."/>
            <person name="Murat C."/>
            <person name="Nolan M."/>
            <person name="Ohm R.A."/>
            <person name="Pangilinan J."/>
            <person name="Pereira M.F."/>
            <person name="Perotto S."/>
            <person name="Peter M."/>
            <person name="Pfister S."/>
            <person name="Riley R."/>
            <person name="Sitrit Y."/>
            <person name="Stielow J.B."/>
            <person name="Szollosi G."/>
            <person name="Zifcakova L."/>
            <person name="Stursova M."/>
            <person name="Spatafora J.W."/>
            <person name="Tedersoo L."/>
            <person name="Vaario L.M."/>
            <person name="Yamada A."/>
            <person name="Yan M."/>
            <person name="Wang P."/>
            <person name="Xu J."/>
            <person name="Bruns T."/>
            <person name="Baldrian P."/>
            <person name="Vilgalys R."/>
            <person name="Dunand C."/>
            <person name="Henrissat B."/>
            <person name="Grigoriev I.V."/>
            <person name="Hibbett D."/>
            <person name="Nagy L.G."/>
            <person name="Martin F.M."/>
        </authorList>
    </citation>
    <scope>NUCLEOTIDE SEQUENCE</scope>
    <source>
        <strain evidence="16">Prilba</strain>
    </source>
</reference>
<dbReference type="GO" id="GO:0046872">
    <property type="term" value="F:metal ion binding"/>
    <property type="evidence" value="ECO:0007669"/>
    <property type="project" value="UniProtKB-KW"/>
</dbReference>
<evidence type="ECO:0000256" key="10">
    <source>
        <dbReference type="PIRSR" id="PIRSR605478-1"/>
    </source>
</evidence>
<feature type="binding site" evidence="11">
    <location>
        <position position="479"/>
    </location>
    <ligand>
        <name>substrate</name>
    </ligand>
</feature>
<feature type="binding site" evidence="11">
    <location>
        <position position="32"/>
    </location>
    <ligand>
        <name>substrate</name>
    </ligand>
</feature>
<dbReference type="SUPFAM" id="SSF52518">
    <property type="entry name" value="Thiamin diphosphate-binding fold (THDP-binding)"/>
    <property type="match status" value="2"/>
</dbReference>
<dbReference type="OrthoDB" id="10267175at2759"/>
<dbReference type="InterPro" id="IPR049557">
    <property type="entry name" value="Transketolase_CS"/>
</dbReference>
<dbReference type="GO" id="GO:0006098">
    <property type="term" value="P:pentose-phosphate shunt"/>
    <property type="evidence" value="ECO:0007669"/>
    <property type="project" value="TreeGrafter"/>
</dbReference>
<evidence type="ECO:0000256" key="1">
    <source>
        <dbReference type="ARBA" id="ARBA00001941"/>
    </source>
</evidence>
<evidence type="ECO:0000259" key="15">
    <source>
        <dbReference type="SMART" id="SM00861"/>
    </source>
</evidence>
<dbReference type="InterPro" id="IPR005475">
    <property type="entry name" value="Transketolase-like_Pyr-bd"/>
</dbReference>
<protein>
    <recommendedName>
        <fullName evidence="4">transketolase</fullName>
        <ecNumber evidence="4">2.2.1.1</ecNumber>
    </recommendedName>
</protein>
<evidence type="ECO:0000313" key="17">
    <source>
        <dbReference type="Proteomes" id="UP000759537"/>
    </source>
</evidence>
<comment type="caution">
    <text evidence="16">The sequence shown here is derived from an EMBL/GenBank/DDBJ whole genome shotgun (WGS) entry which is preliminary data.</text>
</comment>
<comment type="cofactor">
    <cofactor evidence="13">
        <name>Mg(2+)</name>
        <dbReference type="ChEBI" id="CHEBI:18420"/>
    </cofactor>
    <text evidence="13">Binds 1 Mg(2+) ion per subunit. Can also utilize other divalent metal cations, such as Ca(2+), Mn(2+) and Co(2+).</text>
</comment>
<evidence type="ECO:0000313" key="16">
    <source>
        <dbReference type="EMBL" id="KAF8478958.1"/>
    </source>
</evidence>
<gene>
    <name evidence="16" type="ORF">DFH94DRAFT_34314</name>
</gene>
<feature type="binding site" evidence="11">
    <location>
        <position position="362"/>
    </location>
    <ligand>
        <name>substrate</name>
    </ligand>
</feature>
<comment type="cofactor">
    <cofactor evidence="12">
        <name>thiamine diphosphate</name>
        <dbReference type="ChEBI" id="CHEBI:58937"/>
    </cofactor>
    <text evidence="12">Binds 1 thiamine pyrophosphate per subunit. During the reaction, the substrate forms a covalent intermediate with the cofactor.</text>
</comment>
<keyword evidence="17" id="KW-1185">Reference proteome</keyword>
<comment type="cofactor">
    <cofactor evidence="1">
        <name>Co(2+)</name>
        <dbReference type="ChEBI" id="CHEBI:48828"/>
    </cofactor>
</comment>
<dbReference type="InterPro" id="IPR029061">
    <property type="entry name" value="THDP-binding"/>
</dbReference>
<dbReference type="SMART" id="SM00861">
    <property type="entry name" value="Transket_pyr"/>
    <property type="match status" value="1"/>
</dbReference>
<dbReference type="FunFam" id="3.40.50.970:FF:000004">
    <property type="entry name" value="Transketolase"/>
    <property type="match status" value="1"/>
</dbReference>
<feature type="binding site" evidence="11">
    <location>
        <position position="389"/>
    </location>
    <ligand>
        <name>substrate</name>
    </ligand>
</feature>
<dbReference type="EMBL" id="WHVB01000010">
    <property type="protein sequence ID" value="KAF8478958.1"/>
    <property type="molecule type" value="Genomic_DNA"/>
</dbReference>
<feature type="binding site" evidence="13">
    <location>
        <position position="193"/>
    </location>
    <ligand>
        <name>Mg(2+)</name>
        <dbReference type="ChEBI" id="CHEBI:18420"/>
    </ligand>
</feature>
<dbReference type="NCBIfam" id="TIGR00232">
    <property type="entry name" value="tktlase_bact"/>
    <property type="match status" value="1"/>
</dbReference>
<organism evidence="16 17">
    <name type="scientific">Russula ochroleuca</name>
    <dbReference type="NCBI Taxonomy" id="152965"/>
    <lineage>
        <taxon>Eukaryota</taxon>
        <taxon>Fungi</taxon>
        <taxon>Dikarya</taxon>
        <taxon>Basidiomycota</taxon>
        <taxon>Agaricomycotina</taxon>
        <taxon>Agaricomycetes</taxon>
        <taxon>Russulales</taxon>
        <taxon>Russulaceae</taxon>
        <taxon>Russula</taxon>
    </lineage>
</organism>
<name>A0A9P5T8G0_9AGAM</name>
<feature type="binding site" evidence="12">
    <location>
        <position position="267"/>
    </location>
    <ligand>
        <name>thiamine diphosphate</name>
        <dbReference type="ChEBI" id="CHEBI:58937"/>
    </ligand>
</feature>
<comment type="subunit">
    <text evidence="3">Homodimer.</text>
</comment>
<dbReference type="AlphaFoldDB" id="A0A9P5T8G0"/>
<dbReference type="InterPro" id="IPR009014">
    <property type="entry name" value="Transketo_C/PFOR_II"/>
</dbReference>
<evidence type="ECO:0000256" key="12">
    <source>
        <dbReference type="PIRSR" id="PIRSR605478-3"/>
    </source>
</evidence>
<dbReference type="Pfam" id="PF00456">
    <property type="entry name" value="Transketolase_N"/>
    <property type="match status" value="1"/>
</dbReference>
<feature type="binding site" evidence="11">
    <location>
        <position position="530"/>
    </location>
    <ligand>
        <name>substrate</name>
    </ligand>
</feature>